<protein>
    <submittedName>
        <fullName evidence="3">Uncharacterized protein</fullName>
    </submittedName>
</protein>
<evidence type="ECO:0000313" key="3">
    <source>
        <dbReference type="EMBL" id="KAF9471116.1"/>
    </source>
</evidence>
<reference evidence="3" key="1">
    <citation type="submission" date="2020-11" db="EMBL/GenBank/DDBJ databases">
        <authorList>
            <consortium name="DOE Joint Genome Institute"/>
            <person name="Ahrendt S."/>
            <person name="Riley R."/>
            <person name="Andreopoulos W."/>
            <person name="Labutti K."/>
            <person name="Pangilinan J."/>
            <person name="Ruiz-Duenas F.J."/>
            <person name="Barrasa J.M."/>
            <person name="Sanchez-Garcia M."/>
            <person name="Camarero S."/>
            <person name="Miyauchi S."/>
            <person name="Serrano A."/>
            <person name="Linde D."/>
            <person name="Babiker R."/>
            <person name="Drula E."/>
            <person name="Ayuso-Fernandez I."/>
            <person name="Pacheco R."/>
            <person name="Padilla G."/>
            <person name="Ferreira P."/>
            <person name="Barriuso J."/>
            <person name="Kellner H."/>
            <person name="Castanera R."/>
            <person name="Alfaro M."/>
            <person name="Ramirez L."/>
            <person name="Pisabarro A.G."/>
            <person name="Kuo A."/>
            <person name="Tritt A."/>
            <person name="Lipzen A."/>
            <person name="He G."/>
            <person name="Yan M."/>
            <person name="Ng V."/>
            <person name="Cullen D."/>
            <person name="Martin F."/>
            <person name="Rosso M.-N."/>
            <person name="Henrissat B."/>
            <person name="Hibbett D."/>
            <person name="Martinez A.T."/>
            <person name="Grigoriev I.V."/>
        </authorList>
    </citation>
    <scope>NUCLEOTIDE SEQUENCE</scope>
    <source>
        <strain evidence="3">CIRM-BRFM 674</strain>
    </source>
</reference>
<comment type="caution">
    <text evidence="3">The sequence shown here is derived from an EMBL/GenBank/DDBJ whole genome shotgun (WGS) entry which is preliminary data.</text>
</comment>
<proteinExistence type="predicted"/>
<dbReference type="EMBL" id="MU155756">
    <property type="protein sequence ID" value="KAF9471116.1"/>
    <property type="molecule type" value="Genomic_DNA"/>
</dbReference>
<organism evidence="3 4">
    <name type="scientific">Pholiota conissans</name>
    <dbReference type="NCBI Taxonomy" id="109636"/>
    <lineage>
        <taxon>Eukaryota</taxon>
        <taxon>Fungi</taxon>
        <taxon>Dikarya</taxon>
        <taxon>Basidiomycota</taxon>
        <taxon>Agaricomycotina</taxon>
        <taxon>Agaricomycetes</taxon>
        <taxon>Agaricomycetidae</taxon>
        <taxon>Agaricales</taxon>
        <taxon>Agaricineae</taxon>
        <taxon>Strophariaceae</taxon>
        <taxon>Pholiota</taxon>
    </lineage>
</organism>
<feature type="signal peptide" evidence="2">
    <location>
        <begin position="1"/>
        <end position="19"/>
    </location>
</feature>
<feature type="compositionally biased region" description="Polar residues" evidence="1">
    <location>
        <begin position="346"/>
        <end position="358"/>
    </location>
</feature>
<name>A0A9P5YLR1_9AGAR</name>
<dbReference type="Proteomes" id="UP000807469">
    <property type="component" value="Unassembled WGS sequence"/>
</dbReference>
<gene>
    <name evidence="3" type="ORF">BDN70DRAFT_888444</name>
</gene>
<feature type="region of interest" description="Disordered" evidence="1">
    <location>
        <begin position="313"/>
        <end position="374"/>
    </location>
</feature>
<accession>A0A9P5YLR1</accession>
<evidence type="ECO:0000313" key="4">
    <source>
        <dbReference type="Proteomes" id="UP000807469"/>
    </source>
</evidence>
<feature type="chain" id="PRO_5040257386" evidence="2">
    <location>
        <begin position="20"/>
        <end position="400"/>
    </location>
</feature>
<dbReference type="OrthoDB" id="3356102at2759"/>
<evidence type="ECO:0000256" key="1">
    <source>
        <dbReference type="SAM" id="MobiDB-lite"/>
    </source>
</evidence>
<sequence>MIWPLLTAFVFAGVHGAAAASAGPSGCVSFDINWNLLAFGFNGKDYNVGTQDTWTSSSALTEITTQGRPPFDSTNTTCFLSQFTNAIYVLNADSANPSSIFIYDATAKSWSTQSVVTGTFDPTNFATILDHDTNVFYAYSNGNIFSLDMALLKSANATAIPWQDVQSPDLSANPSATPTPGANTQGYQPVMALAQNHVHFLGVPGLPAGSAKIFVIHFSFMQPTPQSYGNFPTTHGKTASFFLDEGVQQEFAFIPDDGSATYVINVETNTTKTLTGPPQQDSLASYYASTSALVQLTSSGQVAFLAYDPKATTSGGTWSTISKLPTSTTSSSSAPGTSATSANPSGTSGAIPSSSVPKDTSGNSSNSTTKGNSAGVKMAGHSVVGAALAFVLTVVGVMTL</sequence>
<feature type="compositionally biased region" description="Low complexity" evidence="1">
    <location>
        <begin position="360"/>
        <end position="374"/>
    </location>
</feature>
<keyword evidence="2" id="KW-0732">Signal</keyword>
<keyword evidence="4" id="KW-1185">Reference proteome</keyword>
<dbReference type="AlphaFoldDB" id="A0A9P5YLR1"/>
<evidence type="ECO:0000256" key="2">
    <source>
        <dbReference type="SAM" id="SignalP"/>
    </source>
</evidence>
<feature type="compositionally biased region" description="Low complexity" evidence="1">
    <location>
        <begin position="319"/>
        <end position="345"/>
    </location>
</feature>